<dbReference type="PANTHER" id="PTHR34352">
    <property type="entry name" value="PROTEIN YHFA"/>
    <property type="match status" value="1"/>
</dbReference>
<dbReference type="InterPro" id="IPR015946">
    <property type="entry name" value="KH_dom-like_a/b"/>
</dbReference>
<dbReference type="PANTHER" id="PTHR34352:SF1">
    <property type="entry name" value="PROTEIN YHFA"/>
    <property type="match status" value="1"/>
</dbReference>
<dbReference type="Gene3D" id="3.30.300.20">
    <property type="match status" value="1"/>
</dbReference>
<keyword evidence="2" id="KW-1185">Reference proteome</keyword>
<dbReference type="SUPFAM" id="SSF82784">
    <property type="entry name" value="OsmC-like"/>
    <property type="match status" value="1"/>
</dbReference>
<evidence type="ECO:0000313" key="1">
    <source>
        <dbReference type="EMBL" id="PXY45382.1"/>
    </source>
</evidence>
<dbReference type="InterPro" id="IPR036102">
    <property type="entry name" value="OsmC/Ohrsf"/>
</dbReference>
<dbReference type="EMBL" id="QJHL01000002">
    <property type="protein sequence ID" value="PXY45382.1"/>
    <property type="molecule type" value="Genomic_DNA"/>
</dbReference>
<gene>
    <name evidence="1" type="ORF">DMB68_11920</name>
</gene>
<evidence type="ECO:0000313" key="2">
    <source>
        <dbReference type="Proteomes" id="UP000247681"/>
    </source>
</evidence>
<reference evidence="1 2" key="1">
    <citation type="submission" date="2018-05" db="EMBL/GenBank/DDBJ databases">
        <title>Flavobacterium sp. strain IMCC34758, incomplete genome.</title>
        <authorList>
            <person name="Joung Y."/>
        </authorList>
    </citation>
    <scope>NUCLEOTIDE SEQUENCE [LARGE SCALE GENOMIC DNA]</scope>
    <source>
        <strain evidence="1 2">IMCC34758</strain>
    </source>
</reference>
<protein>
    <submittedName>
        <fullName evidence="1">Disulfide bond formation regulator</fullName>
    </submittedName>
</protein>
<proteinExistence type="predicted"/>
<dbReference type="AlphaFoldDB" id="A0A2V4C3J5"/>
<dbReference type="OrthoDB" id="9804010at2"/>
<sequence>MKITLDRVNENFHFQLKNERGHIVNVDARPEFGGNDMGPSPMELVLMGVAGCSGIDMISILKKQRQEITSFKAEVEGERVQVGEAKPFKDIYVVFSLEGNIKEDKAAKAAQLSFEKYCSVSKTVEPTATIHYKVILNGVELNKLEN</sequence>
<dbReference type="Proteomes" id="UP000247681">
    <property type="component" value="Unassembled WGS sequence"/>
</dbReference>
<name>A0A2V4C3J5_9FLAO</name>
<comment type="caution">
    <text evidence="1">The sequence shown here is derived from an EMBL/GenBank/DDBJ whole genome shotgun (WGS) entry which is preliminary data.</text>
</comment>
<accession>A0A2V4C3J5</accession>
<dbReference type="RefSeq" id="WP_110346879.1">
    <property type="nucleotide sequence ID" value="NZ_QJHL01000002.1"/>
</dbReference>
<dbReference type="InterPro" id="IPR003718">
    <property type="entry name" value="OsmC/Ohr_fam"/>
</dbReference>
<organism evidence="1 2">
    <name type="scientific">Flavobacterium hydrophilum</name>
    <dbReference type="NCBI Taxonomy" id="2211445"/>
    <lineage>
        <taxon>Bacteria</taxon>
        <taxon>Pseudomonadati</taxon>
        <taxon>Bacteroidota</taxon>
        <taxon>Flavobacteriia</taxon>
        <taxon>Flavobacteriales</taxon>
        <taxon>Flavobacteriaceae</taxon>
        <taxon>Flavobacterium</taxon>
    </lineage>
</organism>
<dbReference type="Pfam" id="PF02566">
    <property type="entry name" value="OsmC"/>
    <property type="match status" value="1"/>
</dbReference>